<name>A0ABP0HR65_9DINO</name>
<evidence type="ECO:0000313" key="3">
    <source>
        <dbReference type="EMBL" id="CAK8992225.1"/>
    </source>
</evidence>
<dbReference type="EMBL" id="CAXAMN010001099">
    <property type="protein sequence ID" value="CAK8992223.1"/>
    <property type="molecule type" value="Genomic_DNA"/>
</dbReference>
<proteinExistence type="predicted"/>
<accession>A0ABP0HR65</accession>
<gene>
    <name evidence="2" type="ORF">CCMP2556_LOCUS2775</name>
    <name evidence="3" type="ORF">CCMP2556_LOCUS2776</name>
</gene>
<organism evidence="2 4">
    <name type="scientific">Durusdinium trenchii</name>
    <dbReference type="NCBI Taxonomy" id="1381693"/>
    <lineage>
        <taxon>Eukaryota</taxon>
        <taxon>Sar</taxon>
        <taxon>Alveolata</taxon>
        <taxon>Dinophyceae</taxon>
        <taxon>Suessiales</taxon>
        <taxon>Symbiodiniaceae</taxon>
        <taxon>Durusdinium</taxon>
    </lineage>
</organism>
<dbReference type="EMBL" id="CAXAMN010001100">
    <property type="protein sequence ID" value="CAK8992225.1"/>
    <property type="molecule type" value="Genomic_DNA"/>
</dbReference>
<reference evidence="2 4" key="1">
    <citation type="submission" date="2024-02" db="EMBL/GenBank/DDBJ databases">
        <authorList>
            <person name="Chen Y."/>
            <person name="Shah S."/>
            <person name="Dougan E. K."/>
            <person name="Thang M."/>
            <person name="Chan C."/>
        </authorList>
    </citation>
    <scope>NUCLEOTIDE SEQUENCE [LARGE SCALE GENOMIC DNA]</scope>
</reference>
<feature type="region of interest" description="Disordered" evidence="1">
    <location>
        <begin position="368"/>
        <end position="392"/>
    </location>
</feature>
<sequence>MALLNRTALLEYDVPGPVVIHERAILQHLSGDEYAVLTPDGDVYIEEMAVTNSDLRSFRLRPAPGVLPPGVLAAQVYGLPVFTPADMAGYRAEAQRVVAAELAARGGGAVIAQAAVPAVAGMAPVVGPNRVAGVLQWLAAETRGGYSFGDPVPGVAAAAAEHARSVHTLHDGVEIFVQCVDGGRVQDFLGTPALSDHRILAVKLNPVGTPERSLGDIAAACKEVPVKWSLPGPRTSKWCVTYLSIEALGFEAHHERMRTLCRLEPNSWGVQEHFQLSMTLRHALQIDQLDAFNLAFVEVMFRRLHTIEYAHSERAREAESKSVGGRLSLEEQQTFGGLVRHSATLMICPQLLDHVKLEIEKEVGLQKNMRKMREERENARKAGNKKKGEENP</sequence>
<protein>
    <submittedName>
        <fullName evidence="2">Uncharacterized protein</fullName>
    </submittedName>
</protein>
<feature type="compositionally biased region" description="Basic and acidic residues" evidence="1">
    <location>
        <begin position="371"/>
        <end position="392"/>
    </location>
</feature>
<evidence type="ECO:0000313" key="4">
    <source>
        <dbReference type="Proteomes" id="UP001642484"/>
    </source>
</evidence>
<evidence type="ECO:0000313" key="2">
    <source>
        <dbReference type="EMBL" id="CAK8992223.1"/>
    </source>
</evidence>
<keyword evidence="4" id="KW-1185">Reference proteome</keyword>
<evidence type="ECO:0000256" key="1">
    <source>
        <dbReference type="SAM" id="MobiDB-lite"/>
    </source>
</evidence>
<dbReference type="Proteomes" id="UP001642484">
    <property type="component" value="Unassembled WGS sequence"/>
</dbReference>
<comment type="caution">
    <text evidence="2">The sequence shown here is derived from an EMBL/GenBank/DDBJ whole genome shotgun (WGS) entry which is preliminary data.</text>
</comment>